<evidence type="ECO:0000313" key="2">
    <source>
        <dbReference type="EMBL" id="MDR6846557.1"/>
    </source>
</evidence>
<feature type="chain" id="PRO_5047022046" description="DUF4843 domain-containing protein" evidence="1">
    <location>
        <begin position="24"/>
        <end position="184"/>
    </location>
</feature>
<dbReference type="RefSeq" id="WP_310008827.1">
    <property type="nucleotide sequence ID" value="NZ_JAVDTX010000008.1"/>
</dbReference>
<reference evidence="2 3" key="1">
    <citation type="submission" date="2023-07" db="EMBL/GenBank/DDBJ databases">
        <title>Sorghum-associated microbial communities from plants grown in Nebraska, USA.</title>
        <authorList>
            <person name="Schachtman D."/>
        </authorList>
    </citation>
    <scope>NUCLEOTIDE SEQUENCE [LARGE SCALE GENOMIC DNA]</scope>
    <source>
        <strain evidence="2 3">BE124</strain>
    </source>
</reference>
<proteinExistence type="predicted"/>
<name>A0ABU1S6C0_9FLAO</name>
<evidence type="ECO:0008006" key="4">
    <source>
        <dbReference type="Google" id="ProtNLM"/>
    </source>
</evidence>
<keyword evidence="3" id="KW-1185">Reference proteome</keyword>
<evidence type="ECO:0000256" key="1">
    <source>
        <dbReference type="SAM" id="SignalP"/>
    </source>
</evidence>
<comment type="caution">
    <text evidence="2">The sequence shown here is derived from an EMBL/GenBank/DDBJ whole genome shotgun (WGS) entry which is preliminary data.</text>
</comment>
<organism evidence="2 3">
    <name type="scientific">Flavobacterium granuli</name>
    <dbReference type="NCBI Taxonomy" id="280093"/>
    <lineage>
        <taxon>Bacteria</taxon>
        <taxon>Pseudomonadati</taxon>
        <taxon>Bacteroidota</taxon>
        <taxon>Flavobacteriia</taxon>
        <taxon>Flavobacteriales</taxon>
        <taxon>Flavobacteriaceae</taxon>
        <taxon>Flavobacterium</taxon>
    </lineage>
</organism>
<accession>A0ABU1S6C0</accession>
<evidence type="ECO:0000313" key="3">
    <source>
        <dbReference type="Proteomes" id="UP001261871"/>
    </source>
</evidence>
<sequence>MKFPFFKKIILIATLGYCLFSCSSDLDFNQAEDFNIQPVFTTNLAYFEKKAPEFIIGGTEQSFFQHTSNVDFFNTSFVEEDLVKAELYFRIKNTIAREYIFNIIFLDVNGVPVNSGIKIDVPAYNGAEVLVEKTVTYTAADVDILKRTTQMMFSITMLPGPPLTANSQGRFELSSSITAYFDVE</sequence>
<keyword evidence="1" id="KW-0732">Signal</keyword>
<dbReference type="Proteomes" id="UP001261871">
    <property type="component" value="Unassembled WGS sequence"/>
</dbReference>
<gene>
    <name evidence="2" type="ORF">J2W95_003276</name>
</gene>
<feature type="signal peptide" evidence="1">
    <location>
        <begin position="1"/>
        <end position="23"/>
    </location>
</feature>
<dbReference type="EMBL" id="JAVDTX010000008">
    <property type="protein sequence ID" value="MDR6846557.1"/>
    <property type="molecule type" value="Genomic_DNA"/>
</dbReference>
<protein>
    <recommendedName>
        <fullName evidence="4">DUF4843 domain-containing protein</fullName>
    </recommendedName>
</protein>